<reference evidence="1 2" key="1">
    <citation type="submission" date="2018-11" db="EMBL/GenBank/DDBJ databases">
        <title>The Potential of Streptomyces as Biocontrol Agents against the Tomato grey mould, Botrytis cinerea (Gray mold) Frontiers in Microbiology.</title>
        <authorList>
            <person name="Li D."/>
        </authorList>
    </citation>
    <scope>NUCLEOTIDE SEQUENCE [LARGE SCALE GENOMIC DNA]</scope>
    <source>
        <strain evidence="1 2">NEAU-LD23</strain>
    </source>
</reference>
<dbReference type="RefSeq" id="WP_123098953.1">
    <property type="nucleotide sequence ID" value="NZ_RIBZ01000084.1"/>
</dbReference>
<accession>A0A3M8WYS7</accession>
<gene>
    <name evidence="1" type="ORF">EEJ42_06140</name>
</gene>
<comment type="caution">
    <text evidence="1">The sequence shown here is derived from an EMBL/GenBank/DDBJ whole genome shotgun (WGS) entry which is preliminary data.</text>
</comment>
<evidence type="ECO:0000313" key="1">
    <source>
        <dbReference type="EMBL" id="RNG34210.1"/>
    </source>
</evidence>
<dbReference type="AlphaFoldDB" id="A0A3M8WYS7"/>
<evidence type="ECO:0000313" key="2">
    <source>
        <dbReference type="Proteomes" id="UP000275401"/>
    </source>
</evidence>
<name>A0A3M8WYS7_9ACTN</name>
<proteinExistence type="predicted"/>
<keyword evidence="2" id="KW-1185">Reference proteome</keyword>
<organism evidence="1 2">
    <name type="scientific">Streptomyces botrytidirepellens</name>
    <dbReference type="NCBI Taxonomy" id="2486417"/>
    <lineage>
        <taxon>Bacteria</taxon>
        <taxon>Bacillati</taxon>
        <taxon>Actinomycetota</taxon>
        <taxon>Actinomycetes</taxon>
        <taxon>Kitasatosporales</taxon>
        <taxon>Streptomycetaceae</taxon>
        <taxon>Streptomyces</taxon>
    </lineage>
</organism>
<dbReference type="EMBL" id="RIBZ01000084">
    <property type="protein sequence ID" value="RNG34210.1"/>
    <property type="molecule type" value="Genomic_DNA"/>
</dbReference>
<dbReference type="Proteomes" id="UP000275401">
    <property type="component" value="Unassembled WGS sequence"/>
</dbReference>
<protein>
    <submittedName>
        <fullName evidence="1">Uncharacterized protein</fullName>
    </submittedName>
</protein>
<sequence>MELAAHIAAVRAGDGDPMAMIGEFRRTAVLVPVSEGQFMSAEYGGIRWLYAFTDQDALARFALVRGAAPDEAWEYLAVLGARLLDVVVPQMDGPAGVAMDVADENVSMMFPPMKGIVPDEVAPDGGRNGGHGMDGFH</sequence>